<feature type="domain" description="Chromo" evidence="7">
    <location>
        <begin position="16"/>
        <end position="74"/>
    </location>
</feature>
<sequence>MRTVMEELSAVGGQVFDAECILNKRLKKGKLEYLVKWRGWSSKHNSWEPQENLLDPRLLAAFNKREQERELLIHNKGKRPRGRPRKILVSVPQKNARDLVRKTCTTHYVLTVFYMLISQETIPVVSKSSSSSSSSSSSGSSSSSSSSSSSDDDDNEDDNDDRNPKPSPRPREHHPVPQKKAQIVVAKPEPPKKKRGRKAIPPELKVQRQAKGPRKMLKPISRDSELRGSIKKPLMPASFTYTGLNRNSGREMMALHNRGSFTQKNSLSSSGRSVGSALSPTTLSRPPQTKTASDFKLSVSDMSSSGVDPKTPNCKSPGVAALNLHSSNGQTCPQLSPNVPKASDQTLLQRSGSLQKSPSSSFSSLKTPSSLQALNLQSITKTAQGNGTSTNDGSYLKDTSNPSRKSSGFNTRHEQSPALNVPSKFPTSQQVLKSPQLNKSKVDDLSERLGKKNQGRVDKILIQTAEGRDHPAQDRSSSKDPGKPSKTLSELSTGEEGSSSDSDHESSFPSDNRDLAISVQAGQDWKPTRNLIEHVFVTDVTANLVTVTVKESPTSVGFFSIRNY</sequence>
<feature type="compositionally biased region" description="Low complexity" evidence="6">
    <location>
        <begin position="126"/>
        <end position="149"/>
    </location>
</feature>
<dbReference type="PANTHER" id="PTHR46860">
    <property type="entry name" value="CHROMOBOX PROTEIN HOMOLOG 2"/>
    <property type="match status" value="1"/>
</dbReference>
<protein>
    <submittedName>
        <fullName evidence="8">Chromobox homolog 2 (Drosophila Pc class)</fullName>
    </submittedName>
</protein>
<dbReference type="Pfam" id="PF17218">
    <property type="entry name" value="CBX7_C"/>
    <property type="match status" value="1"/>
</dbReference>
<dbReference type="InterPro" id="IPR023779">
    <property type="entry name" value="Chromodomain_CS"/>
</dbReference>
<dbReference type="PANTHER" id="PTHR46860:SF1">
    <property type="entry name" value="CHROMOBOX PROTEIN HOMOLOG 2"/>
    <property type="match status" value="1"/>
</dbReference>
<feature type="compositionally biased region" description="Basic and acidic residues" evidence="6">
    <location>
        <begin position="440"/>
        <end position="459"/>
    </location>
</feature>
<dbReference type="Pfam" id="PF00385">
    <property type="entry name" value="Chromo"/>
    <property type="match status" value="1"/>
</dbReference>
<dbReference type="Proteomes" id="UP000694700">
    <property type="component" value="Unplaced"/>
</dbReference>
<dbReference type="InterPro" id="IPR042796">
    <property type="entry name" value="CBX2"/>
</dbReference>
<feature type="compositionally biased region" description="Basic and acidic residues" evidence="6">
    <location>
        <begin position="466"/>
        <end position="483"/>
    </location>
</feature>
<keyword evidence="4" id="KW-0804">Transcription</keyword>
<evidence type="ECO:0000259" key="7">
    <source>
        <dbReference type="PROSITE" id="PS50013"/>
    </source>
</evidence>
<evidence type="ECO:0000313" key="9">
    <source>
        <dbReference type="Proteomes" id="UP000694700"/>
    </source>
</evidence>
<dbReference type="PROSITE" id="PS50013">
    <property type="entry name" value="CHROMO_2"/>
    <property type="match status" value="1"/>
</dbReference>
<evidence type="ECO:0000256" key="3">
    <source>
        <dbReference type="ARBA" id="ARBA00023015"/>
    </source>
</evidence>
<dbReference type="GO" id="GO:0000122">
    <property type="term" value="P:negative regulation of transcription by RNA polymerase II"/>
    <property type="evidence" value="ECO:0007669"/>
    <property type="project" value="TreeGrafter"/>
</dbReference>
<evidence type="ECO:0000313" key="8">
    <source>
        <dbReference type="Ensembl" id="ENSCCRP00015011763.1"/>
    </source>
</evidence>
<feature type="compositionally biased region" description="Polar residues" evidence="6">
    <location>
        <begin position="381"/>
        <end position="410"/>
    </location>
</feature>
<reference evidence="8" key="1">
    <citation type="submission" date="2025-08" db="UniProtKB">
        <authorList>
            <consortium name="Ensembl"/>
        </authorList>
    </citation>
    <scope>IDENTIFICATION</scope>
</reference>
<dbReference type="FunFam" id="2.40.50.40:FF:000006">
    <property type="entry name" value="Chromobox protein homolog 7"/>
    <property type="match status" value="1"/>
</dbReference>
<keyword evidence="2" id="KW-0678">Repressor</keyword>
<dbReference type="AlphaFoldDB" id="A0A8C1STM0"/>
<feature type="compositionally biased region" description="Low complexity" evidence="6">
    <location>
        <begin position="351"/>
        <end position="368"/>
    </location>
</feature>
<accession>A0A8C1STM0</accession>
<feature type="compositionally biased region" description="Low complexity" evidence="6">
    <location>
        <begin position="266"/>
        <end position="279"/>
    </location>
</feature>
<evidence type="ECO:0000256" key="1">
    <source>
        <dbReference type="ARBA" id="ARBA00004123"/>
    </source>
</evidence>
<evidence type="ECO:0000256" key="6">
    <source>
        <dbReference type="SAM" id="MobiDB-lite"/>
    </source>
</evidence>
<organism evidence="8 9">
    <name type="scientific">Cyprinus carpio</name>
    <name type="common">Common carp</name>
    <dbReference type="NCBI Taxonomy" id="7962"/>
    <lineage>
        <taxon>Eukaryota</taxon>
        <taxon>Metazoa</taxon>
        <taxon>Chordata</taxon>
        <taxon>Craniata</taxon>
        <taxon>Vertebrata</taxon>
        <taxon>Euteleostomi</taxon>
        <taxon>Actinopterygii</taxon>
        <taxon>Neopterygii</taxon>
        <taxon>Teleostei</taxon>
        <taxon>Ostariophysi</taxon>
        <taxon>Cypriniformes</taxon>
        <taxon>Cyprinidae</taxon>
        <taxon>Cyprininae</taxon>
        <taxon>Cyprinus</taxon>
    </lineage>
</organism>
<evidence type="ECO:0000256" key="5">
    <source>
        <dbReference type="ARBA" id="ARBA00023242"/>
    </source>
</evidence>
<feature type="compositionally biased region" description="Acidic residues" evidence="6">
    <location>
        <begin position="150"/>
        <end position="160"/>
    </location>
</feature>
<dbReference type="Gene3D" id="2.40.50.40">
    <property type="match status" value="1"/>
</dbReference>
<dbReference type="SMART" id="SM00298">
    <property type="entry name" value="CHROMO"/>
    <property type="match status" value="1"/>
</dbReference>
<keyword evidence="3" id="KW-0805">Transcription regulation</keyword>
<feature type="compositionally biased region" description="Polar residues" evidence="6">
    <location>
        <begin position="425"/>
        <end position="439"/>
    </location>
</feature>
<dbReference type="CDD" id="cd18647">
    <property type="entry name" value="CD_Cbx2"/>
    <property type="match status" value="1"/>
</dbReference>
<feature type="compositionally biased region" description="Basic and acidic residues" evidence="6">
    <location>
        <begin position="501"/>
        <end position="511"/>
    </location>
</feature>
<feature type="region of interest" description="Disordered" evidence="6">
    <location>
        <begin position="126"/>
        <end position="231"/>
    </location>
</feature>
<dbReference type="GO" id="GO:0000792">
    <property type="term" value="C:heterochromatin"/>
    <property type="evidence" value="ECO:0007669"/>
    <property type="project" value="TreeGrafter"/>
</dbReference>
<dbReference type="InterPro" id="IPR000953">
    <property type="entry name" value="Chromo/chromo_shadow_dom"/>
</dbReference>
<keyword evidence="5" id="KW-0539">Nucleus</keyword>
<dbReference type="PROSITE" id="PS00598">
    <property type="entry name" value="CHROMO_1"/>
    <property type="match status" value="1"/>
</dbReference>
<feature type="compositionally biased region" description="Polar residues" evidence="6">
    <location>
        <begin position="280"/>
        <end position="292"/>
    </location>
</feature>
<feature type="compositionally biased region" description="Basic and acidic residues" evidence="6">
    <location>
        <begin position="161"/>
        <end position="175"/>
    </location>
</feature>
<dbReference type="SUPFAM" id="SSF54160">
    <property type="entry name" value="Chromo domain-like"/>
    <property type="match status" value="1"/>
</dbReference>
<dbReference type="GO" id="GO:0035102">
    <property type="term" value="C:PRC1 complex"/>
    <property type="evidence" value="ECO:0007669"/>
    <property type="project" value="InterPro"/>
</dbReference>
<name>A0A8C1STM0_CYPCA</name>
<dbReference type="InterPro" id="IPR023780">
    <property type="entry name" value="Chromo_domain"/>
</dbReference>
<feature type="compositionally biased region" description="Polar residues" evidence="6">
    <location>
        <begin position="324"/>
        <end position="350"/>
    </location>
</feature>
<dbReference type="InterPro" id="IPR033773">
    <property type="entry name" value="CBX7_C"/>
</dbReference>
<dbReference type="Ensembl" id="ENSCCRT00015012185.1">
    <property type="protein sequence ID" value="ENSCCRP00015011763.1"/>
    <property type="gene ID" value="ENSCCRG00015005456.1"/>
</dbReference>
<feature type="compositionally biased region" description="Low complexity" evidence="6">
    <location>
        <begin position="487"/>
        <end position="500"/>
    </location>
</feature>
<evidence type="ECO:0000256" key="2">
    <source>
        <dbReference type="ARBA" id="ARBA00022491"/>
    </source>
</evidence>
<comment type="subcellular location">
    <subcellularLocation>
        <location evidence="1">Nucleus</location>
    </subcellularLocation>
</comment>
<proteinExistence type="predicted"/>
<evidence type="ECO:0000256" key="4">
    <source>
        <dbReference type="ARBA" id="ARBA00023163"/>
    </source>
</evidence>
<feature type="region of interest" description="Disordered" evidence="6">
    <location>
        <begin position="381"/>
        <end position="511"/>
    </location>
</feature>
<dbReference type="InterPro" id="IPR016197">
    <property type="entry name" value="Chromo-like_dom_sf"/>
</dbReference>
<feature type="region of interest" description="Disordered" evidence="6">
    <location>
        <begin position="257"/>
        <end position="368"/>
    </location>
</feature>